<evidence type="ECO:0000313" key="2">
    <source>
        <dbReference type="Proteomes" id="UP001497444"/>
    </source>
</evidence>
<accession>A0ABP0X7Y0</accession>
<keyword evidence="2" id="KW-1185">Reference proteome</keyword>
<proteinExistence type="predicted"/>
<protein>
    <submittedName>
        <fullName evidence="1">Uncharacterized protein</fullName>
    </submittedName>
</protein>
<evidence type="ECO:0000313" key="1">
    <source>
        <dbReference type="EMBL" id="CAK9275208.1"/>
    </source>
</evidence>
<organism evidence="1 2">
    <name type="scientific">Sphagnum jensenii</name>
    <dbReference type="NCBI Taxonomy" id="128206"/>
    <lineage>
        <taxon>Eukaryota</taxon>
        <taxon>Viridiplantae</taxon>
        <taxon>Streptophyta</taxon>
        <taxon>Embryophyta</taxon>
        <taxon>Bryophyta</taxon>
        <taxon>Sphagnophytina</taxon>
        <taxon>Sphagnopsida</taxon>
        <taxon>Sphagnales</taxon>
        <taxon>Sphagnaceae</taxon>
        <taxon>Sphagnum</taxon>
    </lineage>
</organism>
<dbReference type="EMBL" id="OZ020101">
    <property type="protein sequence ID" value="CAK9275208.1"/>
    <property type="molecule type" value="Genomic_DNA"/>
</dbReference>
<gene>
    <name evidence="1" type="ORF">CSSPJE1EN1_LOCUS20686</name>
</gene>
<sequence>MRVWIGLSAKDDLDDEWEAVYKPRCIHVLQGVAIDQDLRMDDMLHDAFVTPNVGDELDQRPILDGHGGAMLSTMDGPTNVGTATKFEGAIAHDVRQACAMVDEMGHEPQKMDETGNAIHGDGVETHIGGMEGDQRSSSISGTVNLLRGLDGIASALHMGGDNVIPNVVDLNDVRCPLYPRARCSNLFTTFTLMNIYTIHNGSNKFVDELFSLLHKFILLI</sequence>
<dbReference type="Proteomes" id="UP001497444">
    <property type="component" value="Chromosome 6"/>
</dbReference>
<reference evidence="1" key="1">
    <citation type="submission" date="2024-02" db="EMBL/GenBank/DDBJ databases">
        <authorList>
            <consortium name="ELIXIR-Norway"/>
            <consortium name="Elixir Norway"/>
        </authorList>
    </citation>
    <scope>NUCLEOTIDE SEQUENCE</scope>
</reference>
<name>A0ABP0X7Y0_9BRYO</name>